<keyword evidence="7 9" id="KW-0862">Zinc</keyword>
<dbReference type="NCBIfam" id="NF002759">
    <property type="entry name" value="PRK02813.1"/>
    <property type="match status" value="1"/>
</dbReference>
<dbReference type="GO" id="GO:0008237">
    <property type="term" value="F:metallopeptidase activity"/>
    <property type="evidence" value="ECO:0007669"/>
    <property type="project" value="UniProtKB-KW"/>
</dbReference>
<dbReference type="GO" id="GO:0004177">
    <property type="term" value="F:aminopeptidase activity"/>
    <property type="evidence" value="ECO:0007669"/>
    <property type="project" value="UniProtKB-KW"/>
</dbReference>
<keyword evidence="5 9" id="KW-0479">Metal-binding</keyword>
<dbReference type="SUPFAM" id="SSF101821">
    <property type="entry name" value="Aminopeptidase/glucanase lid domain"/>
    <property type="match status" value="1"/>
</dbReference>
<evidence type="ECO:0000256" key="3">
    <source>
        <dbReference type="ARBA" id="ARBA00022438"/>
    </source>
</evidence>
<dbReference type="EMBL" id="JADIML010000235">
    <property type="protein sequence ID" value="MBO8463961.1"/>
    <property type="molecule type" value="Genomic_DNA"/>
</dbReference>
<keyword evidence="8 9" id="KW-0482">Metalloprotease</keyword>
<sequence>MKQFMNFLDQGVSPYHAVAECKRQLKEAGFEELVVTDSWKIEAGKQYYVSPYPSMMIAITVGDIKEGETVVRMGLCHTDQPMMKIKPSPEMTHKKYLKLNAEKYGGPILNTWLDRPLGISGKVVLKSDNMFRPEVRFFDSKRPVLVIPNLAIHMNRDVNKGVELNPQTHMLPLFGLAGEEMDESYFMNYLAKELSVEVEDILEYDLFAYNYEKSQRVGVNEELLLAPRIDNLASAYALLEGIKSSKPGKNIHIAGFFDHEEVGSRSKQGADSNVLSMVLERIITGVGLSREAFMQAVAGGFMLSMDGAHAMHPNYPEKNDPTTMTLLGDGVVIKQSGTQRYLSDSEATGILIQICRKHKIPYQKQINRSDLIGGQTLGPIANAYLPMMGEDLGISMLGMHSSMETACVADCEALVVFTKAYYQEG</sequence>
<protein>
    <recommendedName>
        <fullName evidence="10">M18 family aminopeptidase</fullName>
        <ecNumber evidence="10">3.4.11.-</ecNumber>
    </recommendedName>
</protein>
<dbReference type="Gene3D" id="2.30.250.10">
    <property type="entry name" value="Aminopeptidase i, Domain 2"/>
    <property type="match status" value="1"/>
</dbReference>
<accession>A0A9D9I2R9</accession>
<dbReference type="GO" id="GO:0005737">
    <property type="term" value="C:cytoplasm"/>
    <property type="evidence" value="ECO:0007669"/>
    <property type="project" value="UniProtKB-ARBA"/>
</dbReference>
<keyword evidence="3 9" id="KW-0031">Aminopeptidase</keyword>
<evidence type="ECO:0000256" key="4">
    <source>
        <dbReference type="ARBA" id="ARBA00022670"/>
    </source>
</evidence>
<dbReference type="EC" id="3.4.11.-" evidence="10"/>
<dbReference type="AlphaFoldDB" id="A0A9D9I2R9"/>
<evidence type="ECO:0000256" key="9">
    <source>
        <dbReference type="RuleBase" id="RU004386"/>
    </source>
</evidence>
<proteinExistence type="inferred from homology"/>
<keyword evidence="4 9" id="KW-0645">Protease</keyword>
<evidence type="ECO:0000313" key="11">
    <source>
        <dbReference type="EMBL" id="MBO8463961.1"/>
    </source>
</evidence>
<evidence type="ECO:0000256" key="10">
    <source>
        <dbReference type="RuleBase" id="RU004387"/>
    </source>
</evidence>
<dbReference type="GO" id="GO:0008270">
    <property type="term" value="F:zinc ion binding"/>
    <property type="evidence" value="ECO:0007669"/>
    <property type="project" value="InterPro"/>
</dbReference>
<evidence type="ECO:0000313" key="12">
    <source>
        <dbReference type="Proteomes" id="UP000823618"/>
    </source>
</evidence>
<gene>
    <name evidence="11" type="ORF">IAC13_08530</name>
</gene>
<dbReference type="InterPro" id="IPR001948">
    <property type="entry name" value="Peptidase_M18"/>
</dbReference>
<evidence type="ECO:0000256" key="6">
    <source>
        <dbReference type="ARBA" id="ARBA00022801"/>
    </source>
</evidence>
<dbReference type="PRINTS" id="PR00932">
    <property type="entry name" value="AMINO1PTASE"/>
</dbReference>
<comment type="similarity">
    <text evidence="2 9">Belongs to the peptidase M18 family.</text>
</comment>
<dbReference type="PANTHER" id="PTHR28570:SF3">
    <property type="entry name" value="ASPARTYL AMINOPEPTIDASE"/>
    <property type="match status" value="1"/>
</dbReference>
<reference evidence="11" key="1">
    <citation type="submission" date="2020-10" db="EMBL/GenBank/DDBJ databases">
        <authorList>
            <person name="Gilroy R."/>
        </authorList>
    </citation>
    <scope>NUCLEOTIDE SEQUENCE</scope>
    <source>
        <strain evidence="11">E3-2379</strain>
    </source>
</reference>
<dbReference type="Gene3D" id="3.40.630.10">
    <property type="entry name" value="Zn peptidases"/>
    <property type="match status" value="1"/>
</dbReference>
<keyword evidence="6 9" id="KW-0378">Hydrolase</keyword>
<evidence type="ECO:0000256" key="1">
    <source>
        <dbReference type="ARBA" id="ARBA00001947"/>
    </source>
</evidence>
<comment type="caution">
    <text evidence="11">The sequence shown here is derived from an EMBL/GenBank/DDBJ whole genome shotgun (WGS) entry which is preliminary data.</text>
</comment>
<dbReference type="Pfam" id="PF02127">
    <property type="entry name" value="Peptidase_M18"/>
    <property type="match status" value="1"/>
</dbReference>
<evidence type="ECO:0000256" key="5">
    <source>
        <dbReference type="ARBA" id="ARBA00022723"/>
    </source>
</evidence>
<reference evidence="11" key="2">
    <citation type="journal article" date="2021" name="PeerJ">
        <title>Extensive microbial diversity within the chicken gut microbiome revealed by metagenomics and culture.</title>
        <authorList>
            <person name="Gilroy R."/>
            <person name="Ravi A."/>
            <person name="Getino M."/>
            <person name="Pursley I."/>
            <person name="Horton D.L."/>
            <person name="Alikhan N.F."/>
            <person name="Baker D."/>
            <person name="Gharbi K."/>
            <person name="Hall N."/>
            <person name="Watson M."/>
            <person name="Adriaenssens E.M."/>
            <person name="Foster-Nyarko E."/>
            <person name="Jarju S."/>
            <person name="Secka A."/>
            <person name="Antonio M."/>
            <person name="Oren A."/>
            <person name="Chaudhuri R.R."/>
            <person name="La Ragione R."/>
            <person name="Hildebrand F."/>
            <person name="Pallen M.J."/>
        </authorList>
    </citation>
    <scope>NUCLEOTIDE SEQUENCE</scope>
    <source>
        <strain evidence="11">E3-2379</strain>
    </source>
</reference>
<dbReference type="SUPFAM" id="SSF53187">
    <property type="entry name" value="Zn-dependent exopeptidases"/>
    <property type="match status" value="1"/>
</dbReference>
<dbReference type="GO" id="GO:0006508">
    <property type="term" value="P:proteolysis"/>
    <property type="evidence" value="ECO:0007669"/>
    <property type="project" value="UniProtKB-KW"/>
</dbReference>
<dbReference type="PANTHER" id="PTHR28570">
    <property type="entry name" value="ASPARTYL AMINOPEPTIDASE"/>
    <property type="match status" value="1"/>
</dbReference>
<evidence type="ECO:0000256" key="8">
    <source>
        <dbReference type="ARBA" id="ARBA00023049"/>
    </source>
</evidence>
<name>A0A9D9I2R9_9FIRM</name>
<dbReference type="InterPro" id="IPR023358">
    <property type="entry name" value="Peptidase_M18_dom2"/>
</dbReference>
<evidence type="ECO:0000256" key="7">
    <source>
        <dbReference type="ARBA" id="ARBA00022833"/>
    </source>
</evidence>
<evidence type="ECO:0000256" key="2">
    <source>
        <dbReference type="ARBA" id="ARBA00008290"/>
    </source>
</evidence>
<dbReference type="Proteomes" id="UP000823618">
    <property type="component" value="Unassembled WGS sequence"/>
</dbReference>
<comment type="cofactor">
    <cofactor evidence="1 10">
        <name>Zn(2+)</name>
        <dbReference type="ChEBI" id="CHEBI:29105"/>
    </cofactor>
</comment>
<organism evidence="11 12">
    <name type="scientific">Candidatus Scybalomonas excrementavium</name>
    <dbReference type="NCBI Taxonomy" id="2840943"/>
    <lineage>
        <taxon>Bacteria</taxon>
        <taxon>Bacillati</taxon>
        <taxon>Bacillota</taxon>
        <taxon>Clostridia</taxon>
        <taxon>Lachnospirales</taxon>
        <taxon>Lachnospiraceae</taxon>
        <taxon>Lachnospiraceae incertae sedis</taxon>
        <taxon>Candidatus Scybalomonas</taxon>
    </lineage>
</organism>